<evidence type="ECO:0000313" key="8">
    <source>
        <dbReference type="Proteomes" id="UP000190092"/>
    </source>
</evidence>
<evidence type="ECO:0000256" key="5">
    <source>
        <dbReference type="SAM" id="Phobius"/>
    </source>
</evidence>
<accession>A0A1T4R132</accession>
<protein>
    <submittedName>
        <fullName evidence="7">ABC transporter transmembrane region</fullName>
    </submittedName>
</protein>
<keyword evidence="8" id="KW-1185">Reference proteome</keyword>
<dbReference type="GO" id="GO:0140359">
    <property type="term" value="F:ABC-type transporter activity"/>
    <property type="evidence" value="ECO:0007669"/>
    <property type="project" value="InterPro"/>
</dbReference>
<name>A0A1T4R132_9HYPH</name>
<dbReference type="Proteomes" id="UP000190092">
    <property type="component" value="Unassembled WGS sequence"/>
</dbReference>
<keyword evidence="3 5" id="KW-1133">Transmembrane helix</keyword>
<evidence type="ECO:0000256" key="3">
    <source>
        <dbReference type="ARBA" id="ARBA00022989"/>
    </source>
</evidence>
<dbReference type="PROSITE" id="PS50929">
    <property type="entry name" value="ABC_TM1F"/>
    <property type="match status" value="1"/>
</dbReference>
<gene>
    <name evidence="7" type="ORF">SAMN02745126_03481</name>
</gene>
<keyword evidence="2 5" id="KW-0812">Transmembrane</keyword>
<dbReference type="Gene3D" id="1.20.1560.10">
    <property type="entry name" value="ABC transporter type 1, transmembrane domain"/>
    <property type="match status" value="1"/>
</dbReference>
<dbReference type="InterPro" id="IPR036640">
    <property type="entry name" value="ABC1_TM_sf"/>
</dbReference>
<dbReference type="SUPFAM" id="SSF90123">
    <property type="entry name" value="ABC transporter transmembrane region"/>
    <property type="match status" value="1"/>
</dbReference>
<evidence type="ECO:0000256" key="4">
    <source>
        <dbReference type="ARBA" id="ARBA00023136"/>
    </source>
</evidence>
<dbReference type="Pfam" id="PF00664">
    <property type="entry name" value="ABC_membrane"/>
    <property type="match status" value="1"/>
</dbReference>
<keyword evidence="4 5" id="KW-0472">Membrane</keyword>
<comment type="subcellular location">
    <subcellularLocation>
        <location evidence="1">Cell membrane</location>
        <topology evidence="1">Multi-pass membrane protein</topology>
    </subcellularLocation>
</comment>
<evidence type="ECO:0000256" key="1">
    <source>
        <dbReference type="ARBA" id="ARBA00004651"/>
    </source>
</evidence>
<evidence type="ECO:0000256" key="2">
    <source>
        <dbReference type="ARBA" id="ARBA00022692"/>
    </source>
</evidence>
<feature type="transmembrane region" description="Helical" evidence="5">
    <location>
        <begin position="156"/>
        <end position="175"/>
    </location>
</feature>
<dbReference type="EMBL" id="FUWJ01000004">
    <property type="protein sequence ID" value="SKA09704.1"/>
    <property type="molecule type" value="Genomic_DNA"/>
</dbReference>
<sequence>MPRTIMGYVLAETGKHQAGLAALAITVFLLSAAPLEFQRRIINDLTEKGSFDNVLWLALGYAGVALADQILKLLLNVYRGWVAENSVRSLRRKLIDADIGSAVAAHSPVDVGVEIAMILEEAEPIGGFVALALSQPLLQVGILVSVVGYMFALQPYLALMGMAFFVPQVVFVPAMQRAINRRASRRILTKREISGTIVEGQNDATQEEVTGIQRIFSLNMAIYWLKYVMYLLMNLMHHLSVAAALCVGGWLVLQGRIEIGTVVAIVGGLAKLNDPWGDLIDWGRELSVVRVKYRLFSEAANWLTGAKPDPTDAGMSRRSAPAEV</sequence>
<dbReference type="RefSeq" id="WP_085935185.1">
    <property type="nucleotide sequence ID" value="NZ_FUWJ01000004.1"/>
</dbReference>
<dbReference type="GO" id="GO:0005524">
    <property type="term" value="F:ATP binding"/>
    <property type="evidence" value="ECO:0007669"/>
    <property type="project" value="InterPro"/>
</dbReference>
<dbReference type="OrthoDB" id="9760920at2"/>
<feature type="transmembrane region" description="Helical" evidence="5">
    <location>
        <begin position="54"/>
        <end position="75"/>
    </location>
</feature>
<feature type="domain" description="ABC transmembrane type-1" evidence="6">
    <location>
        <begin position="18"/>
        <end position="286"/>
    </location>
</feature>
<feature type="transmembrane region" description="Helical" evidence="5">
    <location>
        <begin position="125"/>
        <end position="150"/>
    </location>
</feature>
<evidence type="ECO:0000313" key="7">
    <source>
        <dbReference type="EMBL" id="SKA09704.1"/>
    </source>
</evidence>
<proteinExistence type="predicted"/>
<dbReference type="InterPro" id="IPR011527">
    <property type="entry name" value="ABC1_TM_dom"/>
</dbReference>
<organism evidence="7 8">
    <name type="scientific">Enhydrobacter aerosaccus</name>
    <dbReference type="NCBI Taxonomy" id="225324"/>
    <lineage>
        <taxon>Bacteria</taxon>
        <taxon>Pseudomonadati</taxon>
        <taxon>Pseudomonadota</taxon>
        <taxon>Alphaproteobacteria</taxon>
        <taxon>Hyphomicrobiales</taxon>
        <taxon>Enhydrobacter</taxon>
    </lineage>
</organism>
<dbReference type="GO" id="GO:0005886">
    <property type="term" value="C:plasma membrane"/>
    <property type="evidence" value="ECO:0007669"/>
    <property type="project" value="UniProtKB-SubCell"/>
</dbReference>
<dbReference type="STRING" id="225324.SAMN02745126_03481"/>
<dbReference type="CDD" id="cd07346">
    <property type="entry name" value="ABC_6TM_exporters"/>
    <property type="match status" value="1"/>
</dbReference>
<evidence type="ECO:0000259" key="6">
    <source>
        <dbReference type="PROSITE" id="PS50929"/>
    </source>
</evidence>
<feature type="transmembrane region" description="Helical" evidence="5">
    <location>
        <begin position="227"/>
        <end position="253"/>
    </location>
</feature>
<dbReference type="AlphaFoldDB" id="A0A1T4R132"/>
<reference evidence="8" key="1">
    <citation type="submission" date="2017-02" db="EMBL/GenBank/DDBJ databases">
        <authorList>
            <person name="Varghese N."/>
            <person name="Submissions S."/>
        </authorList>
    </citation>
    <scope>NUCLEOTIDE SEQUENCE [LARGE SCALE GENOMIC DNA]</scope>
    <source>
        <strain evidence="8">ATCC 27094</strain>
    </source>
</reference>